<dbReference type="RefSeq" id="WP_089682037.1">
    <property type="nucleotide sequence ID" value="NZ_FNFO01000004.1"/>
</dbReference>
<keyword evidence="3 8" id="KW-0520">NAD</keyword>
<evidence type="ECO:0000256" key="3">
    <source>
        <dbReference type="ARBA" id="ARBA00023027"/>
    </source>
</evidence>
<dbReference type="Pfam" id="PF24836">
    <property type="entry name" value="NQRA_2nd"/>
    <property type="match status" value="1"/>
</dbReference>
<evidence type="ECO:0000259" key="9">
    <source>
        <dbReference type="Pfam" id="PF05896"/>
    </source>
</evidence>
<dbReference type="NCBIfam" id="TIGR01936">
    <property type="entry name" value="nqrA"/>
    <property type="match status" value="1"/>
</dbReference>
<dbReference type="InterPro" id="IPR056148">
    <property type="entry name" value="NQRA_2nd"/>
</dbReference>
<keyword evidence="2 8" id="KW-1278">Translocase</keyword>
<evidence type="ECO:0000256" key="4">
    <source>
        <dbReference type="ARBA" id="ARBA00023053"/>
    </source>
</evidence>
<evidence type="ECO:0000259" key="10">
    <source>
        <dbReference type="Pfam" id="PF11973"/>
    </source>
</evidence>
<evidence type="ECO:0000259" key="11">
    <source>
        <dbReference type="Pfam" id="PF24836"/>
    </source>
</evidence>
<evidence type="ECO:0000256" key="5">
    <source>
        <dbReference type="ARBA" id="ARBA00023065"/>
    </source>
</evidence>
<dbReference type="Proteomes" id="UP000198510">
    <property type="component" value="Unassembled WGS sequence"/>
</dbReference>
<evidence type="ECO:0000256" key="7">
    <source>
        <dbReference type="ARBA" id="ARBA00023201"/>
    </source>
</evidence>
<feature type="domain" description="NqrA N-terminal barrel-sandwich hybrid" evidence="9">
    <location>
        <begin position="5"/>
        <end position="98"/>
    </location>
</feature>
<feature type="domain" description="NqrA second alpha/beta" evidence="11">
    <location>
        <begin position="118"/>
        <end position="263"/>
    </location>
</feature>
<name>A0A1G9GNA8_9BACT</name>
<dbReference type="OrthoDB" id="9774536at2"/>
<keyword evidence="5 8" id="KW-0406">Ion transport</keyword>
<dbReference type="GO" id="GO:0016655">
    <property type="term" value="F:oxidoreductase activity, acting on NAD(P)H, quinone or similar compound as acceptor"/>
    <property type="evidence" value="ECO:0007669"/>
    <property type="project" value="UniProtKB-UniRule"/>
</dbReference>
<dbReference type="Pfam" id="PF11973">
    <property type="entry name" value="NQRA_SLBB"/>
    <property type="match status" value="1"/>
</dbReference>
<dbReference type="EMBL" id="FNFO01000004">
    <property type="protein sequence ID" value="SDL02102.1"/>
    <property type="molecule type" value="Genomic_DNA"/>
</dbReference>
<comment type="subunit">
    <text evidence="8">Composed of six subunits; NqrA, NqrB, NqrC, NqrD, NqrE and NqrF.</text>
</comment>
<evidence type="ECO:0000313" key="12">
    <source>
        <dbReference type="EMBL" id="SDL02102.1"/>
    </source>
</evidence>
<comment type="function">
    <text evidence="8">NQR complex catalyzes the reduction of ubiquinone-1 to ubiquinol by two successive reactions, coupled with the transport of Na(+) ions from the cytoplasm to the periplasm. NqrA to NqrE are probably involved in the second step, the conversion of ubisemiquinone to ubiquinol.</text>
</comment>
<dbReference type="Pfam" id="PF05896">
    <property type="entry name" value="NQRA_N"/>
    <property type="match status" value="1"/>
</dbReference>
<dbReference type="EC" id="7.2.1.1" evidence="8"/>
<comment type="catalytic activity">
    <reaction evidence="8">
        <text>a ubiquinone + n Na(+)(in) + NADH + H(+) = a ubiquinol + n Na(+)(out) + NAD(+)</text>
        <dbReference type="Rhea" id="RHEA:47748"/>
        <dbReference type="Rhea" id="RHEA-COMP:9565"/>
        <dbReference type="Rhea" id="RHEA-COMP:9566"/>
        <dbReference type="ChEBI" id="CHEBI:15378"/>
        <dbReference type="ChEBI" id="CHEBI:16389"/>
        <dbReference type="ChEBI" id="CHEBI:17976"/>
        <dbReference type="ChEBI" id="CHEBI:29101"/>
        <dbReference type="ChEBI" id="CHEBI:57540"/>
        <dbReference type="ChEBI" id="CHEBI:57945"/>
        <dbReference type="EC" id="7.2.1.1"/>
    </reaction>
</comment>
<dbReference type="STRING" id="1075417.SAMN05421823_104164"/>
<evidence type="ECO:0000256" key="6">
    <source>
        <dbReference type="ARBA" id="ARBA00023075"/>
    </source>
</evidence>
<evidence type="ECO:0000313" key="13">
    <source>
        <dbReference type="Proteomes" id="UP000198510"/>
    </source>
</evidence>
<dbReference type="InterPro" id="IPR022615">
    <property type="entry name" value="NqrA_C_domain"/>
</dbReference>
<dbReference type="InterPro" id="IPR056147">
    <property type="entry name" value="NQRA_N"/>
</dbReference>
<reference evidence="12 13" key="1">
    <citation type="submission" date="2016-10" db="EMBL/GenBank/DDBJ databases">
        <authorList>
            <person name="de Groot N.N."/>
        </authorList>
    </citation>
    <scope>NUCLEOTIDE SEQUENCE [LARGE SCALE GENOMIC DNA]</scope>
    <source>
        <strain evidence="12 13">DSM 25186</strain>
    </source>
</reference>
<dbReference type="AlphaFoldDB" id="A0A1G9GNA8"/>
<keyword evidence="6 8" id="KW-0830">Ubiquinone</keyword>
<dbReference type="Gene3D" id="2.40.50.100">
    <property type="match status" value="1"/>
</dbReference>
<protein>
    <recommendedName>
        <fullName evidence="8">Na(+)-translocating NADH-quinone reductase subunit A</fullName>
        <shortName evidence="8">Na(+)-NQR subunit A</shortName>
        <shortName evidence="8">Na(+)-translocating NQR subunit A</shortName>
        <ecNumber evidence="8">7.2.1.1</ecNumber>
    </recommendedName>
    <alternativeName>
        <fullName evidence="8">NQR complex subunit A</fullName>
    </alternativeName>
    <alternativeName>
        <fullName evidence="8">NQR-1 subunit A</fullName>
    </alternativeName>
</protein>
<evidence type="ECO:0000256" key="1">
    <source>
        <dbReference type="ARBA" id="ARBA00022448"/>
    </source>
</evidence>
<dbReference type="PANTHER" id="PTHR37839:SF1">
    <property type="entry name" value="NA(+)-TRANSLOCATING NADH-QUINONE REDUCTASE SUBUNIT A"/>
    <property type="match status" value="1"/>
</dbReference>
<evidence type="ECO:0000256" key="2">
    <source>
        <dbReference type="ARBA" id="ARBA00022967"/>
    </source>
</evidence>
<keyword evidence="1 8" id="KW-0813">Transport</keyword>
<gene>
    <name evidence="8" type="primary">nqrA</name>
    <name evidence="12" type="ORF">SAMN05421823_104164</name>
</gene>
<dbReference type="NCBIfam" id="NF003761">
    <property type="entry name" value="PRK05352.1-4"/>
    <property type="match status" value="1"/>
</dbReference>
<accession>A0A1G9GNA8</accession>
<dbReference type="PANTHER" id="PTHR37839">
    <property type="entry name" value="NA(+)-TRANSLOCATING NADH-QUINONE REDUCTASE SUBUNIT A"/>
    <property type="match status" value="1"/>
</dbReference>
<feature type="domain" description="Na(+)-translocating NADH-quinone reductase subunit A C-terminal" evidence="10">
    <location>
        <begin position="269"/>
        <end position="317"/>
    </location>
</feature>
<dbReference type="GO" id="GO:0006814">
    <property type="term" value="P:sodium ion transport"/>
    <property type="evidence" value="ECO:0007669"/>
    <property type="project" value="UniProtKB-UniRule"/>
</dbReference>
<keyword evidence="7 8" id="KW-0739">Sodium transport</keyword>
<organism evidence="12 13">
    <name type="scientific">Catalinimonas alkaloidigena</name>
    <dbReference type="NCBI Taxonomy" id="1075417"/>
    <lineage>
        <taxon>Bacteria</taxon>
        <taxon>Pseudomonadati</taxon>
        <taxon>Bacteroidota</taxon>
        <taxon>Cytophagia</taxon>
        <taxon>Cytophagales</taxon>
        <taxon>Catalimonadaceae</taxon>
        <taxon>Catalinimonas</taxon>
    </lineage>
</organism>
<keyword evidence="13" id="KW-1185">Reference proteome</keyword>
<dbReference type="InterPro" id="IPR008703">
    <property type="entry name" value="NqrA"/>
</dbReference>
<evidence type="ECO:0000256" key="8">
    <source>
        <dbReference type="HAMAP-Rule" id="MF_00425"/>
    </source>
</evidence>
<sequence>MSKTIKLKRGLDLNLAGKAEKKIVDSTPSELYAVKPSDFQGIGRQKLLVQEGDNVKAGTPLFRSKTMDRVNITSPVSGEVVEVKRGEKRRLLEIHVLADKQIEYESFQKYTPSDLINLSREEAEEQMLASGVWPHIIQRPFGVVANPADTPQAIFMSGFDSSPLAPDFGFAYRGEEKYLQAGIQVLKKFTSGIFHVNLNADAEVSSLFSQLEGVQVNKFSGPHPAGNVGVQIHHLAPIHKSDLVWTITPVGAIQIGKLFLEGKYDASKVVAVAGSEVKQPQYYRVLNGMRIDKLTQGNVHSDNVRFISGNVLNGERIAGNGFLGFYHSMLTIIPEGNHHRFLGWITPIKEKYSFQRAFGLLSYFNPKTKEYVMDTNVNGEERAFVQTGLMEKVLPMDVYVEYLLKAIMAQDYDNMEALGIYEIVEEDLALCEYIDVSKMEVQAIVREGIELMRNS</sequence>
<keyword evidence="4 8" id="KW-0915">Sodium</keyword>
<proteinExistence type="inferred from homology"/>
<dbReference type="HAMAP" id="MF_00425">
    <property type="entry name" value="NqrA"/>
    <property type="match status" value="1"/>
</dbReference>
<comment type="similarity">
    <text evidence="8">Belongs to the NqrA family.</text>
</comment>